<evidence type="ECO:0000313" key="2">
    <source>
        <dbReference type="EMBL" id="OOQ61437.1"/>
    </source>
</evidence>
<evidence type="ECO:0000259" key="1">
    <source>
        <dbReference type="PROSITE" id="PS51186"/>
    </source>
</evidence>
<dbReference type="SUPFAM" id="SSF55729">
    <property type="entry name" value="Acyl-CoA N-acyltransferases (Nat)"/>
    <property type="match status" value="1"/>
</dbReference>
<name>A0A1S9PKG0_9SPHI</name>
<dbReference type="RefSeq" id="WP_078346724.1">
    <property type="nucleotide sequence ID" value="NZ_MBTF01000002.1"/>
</dbReference>
<dbReference type="Pfam" id="PF08445">
    <property type="entry name" value="FR47"/>
    <property type="match status" value="1"/>
</dbReference>
<dbReference type="OrthoDB" id="9797456at2"/>
<dbReference type="STRING" id="1792845.BC343_20955"/>
<dbReference type="Proteomes" id="UP000189739">
    <property type="component" value="Unassembled WGS sequence"/>
</dbReference>
<keyword evidence="3" id="KW-1185">Reference proteome</keyword>
<comment type="caution">
    <text evidence="2">The sequence shown here is derived from an EMBL/GenBank/DDBJ whole genome shotgun (WGS) entry which is preliminary data.</text>
</comment>
<evidence type="ECO:0000313" key="3">
    <source>
        <dbReference type="Proteomes" id="UP000189739"/>
    </source>
</evidence>
<reference evidence="2 3" key="1">
    <citation type="submission" date="2016-07" db="EMBL/GenBank/DDBJ databases">
        <title>Genomic analysis of zinc-resistant bacterium Mucilaginibacter pedocola TBZ30.</title>
        <authorList>
            <person name="Huang J."/>
            <person name="Tang J."/>
        </authorList>
    </citation>
    <scope>NUCLEOTIDE SEQUENCE [LARGE SCALE GENOMIC DNA]</scope>
    <source>
        <strain evidence="2 3">TBZ30</strain>
    </source>
</reference>
<gene>
    <name evidence="2" type="ORF">BC343_20955</name>
</gene>
<dbReference type="InterPro" id="IPR016181">
    <property type="entry name" value="Acyl_CoA_acyltransferase"/>
</dbReference>
<organism evidence="2 3">
    <name type="scientific">Mucilaginibacter pedocola</name>
    <dbReference type="NCBI Taxonomy" id="1792845"/>
    <lineage>
        <taxon>Bacteria</taxon>
        <taxon>Pseudomonadati</taxon>
        <taxon>Bacteroidota</taxon>
        <taxon>Sphingobacteriia</taxon>
        <taxon>Sphingobacteriales</taxon>
        <taxon>Sphingobacteriaceae</taxon>
        <taxon>Mucilaginibacter</taxon>
    </lineage>
</organism>
<dbReference type="AlphaFoldDB" id="A0A1S9PKG0"/>
<dbReference type="CDD" id="cd04301">
    <property type="entry name" value="NAT_SF"/>
    <property type="match status" value="1"/>
</dbReference>
<feature type="domain" description="N-acetyltransferase" evidence="1">
    <location>
        <begin position="98"/>
        <end position="224"/>
    </location>
</feature>
<dbReference type="InterPro" id="IPR013653">
    <property type="entry name" value="GCN5-like_dom"/>
</dbReference>
<dbReference type="Gene3D" id="3.40.630.30">
    <property type="match status" value="1"/>
</dbReference>
<dbReference type="EMBL" id="MBTF01000002">
    <property type="protein sequence ID" value="OOQ61437.1"/>
    <property type="molecule type" value="Genomic_DNA"/>
</dbReference>
<sequence>MEHVLDNPGWNALISGNSDLATGDNRIKYFQPEVSPFMGFCNNAEADFDELYQLAPQGRVFGYISDVATAIPAPWTVLASIACPQMIHNGKPGDILTDNVRLLTDADIPQMLALTKLTAPGPFAERTIEFGHYYGIFDGDKLVAMAGQRLHIFNYAEISAVCTHPDYLGRGYAKQLLQFHVNRIIAAEEVPILHVRHDNARAIAVYESLGFATRKLIYFHIIKK</sequence>
<dbReference type="PROSITE" id="PS51186">
    <property type="entry name" value="GNAT"/>
    <property type="match status" value="1"/>
</dbReference>
<dbReference type="GO" id="GO:0016747">
    <property type="term" value="F:acyltransferase activity, transferring groups other than amino-acyl groups"/>
    <property type="evidence" value="ECO:0007669"/>
    <property type="project" value="InterPro"/>
</dbReference>
<proteinExistence type="predicted"/>
<accession>A0A1S9PKG0</accession>
<protein>
    <recommendedName>
        <fullName evidence="1">N-acetyltransferase domain-containing protein</fullName>
    </recommendedName>
</protein>
<dbReference type="InterPro" id="IPR000182">
    <property type="entry name" value="GNAT_dom"/>
</dbReference>